<proteinExistence type="predicted"/>
<dbReference type="Proteomes" id="UP000694892">
    <property type="component" value="Chromosome 4S"/>
</dbReference>
<name>A0A974CZR8_XENLA</name>
<dbReference type="EMBL" id="CM004473">
    <property type="protein sequence ID" value="OCT82387.1"/>
    <property type="molecule type" value="Genomic_DNA"/>
</dbReference>
<protein>
    <submittedName>
        <fullName evidence="1">Uncharacterized protein</fullName>
    </submittedName>
</protein>
<accession>A0A974CZR8</accession>
<evidence type="ECO:0000313" key="1">
    <source>
        <dbReference type="EMBL" id="OCT82387.1"/>
    </source>
</evidence>
<organism evidence="1 2">
    <name type="scientific">Xenopus laevis</name>
    <name type="common">African clawed frog</name>
    <dbReference type="NCBI Taxonomy" id="8355"/>
    <lineage>
        <taxon>Eukaryota</taxon>
        <taxon>Metazoa</taxon>
        <taxon>Chordata</taxon>
        <taxon>Craniata</taxon>
        <taxon>Vertebrata</taxon>
        <taxon>Euteleostomi</taxon>
        <taxon>Amphibia</taxon>
        <taxon>Batrachia</taxon>
        <taxon>Anura</taxon>
        <taxon>Pipoidea</taxon>
        <taxon>Pipidae</taxon>
        <taxon>Xenopodinae</taxon>
        <taxon>Xenopus</taxon>
        <taxon>Xenopus</taxon>
    </lineage>
</organism>
<sequence>MQAIFGFCAANHRFTWKQISTLLITPLMEQTAVSQAVLLLNCEAIIISCCSVFLLHVSPFPPSPCTIPVFCLWYLPHHLMLLI</sequence>
<reference evidence="2" key="1">
    <citation type="journal article" date="2016" name="Nature">
        <title>Genome evolution in the allotetraploid frog Xenopus laevis.</title>
        <authorList>
            <person name="Session A.M."/>
            <person name="Uno Y."/>
            <person name="Kwon T."/>
            <person name="Chapman J.A."/>
            <person name="Toyoda A."/>
            <person name="Takahashi S."/>
            <person name="Fukui A."/>
            <person name="Hikosaka A."/>
            <person name="Suzuki A."/>
            <person name="Kondo M."/>
            <person name="van Heeringen S.J."/>
            <person name="Quigley I."/>
            <person name="Heinz S."/>
            <person name="Ogino H."/>
            <person name="Ochi H."/>
            <person name="Hellsten U."/>
            <person name="Lyons J.B."/>
            <person name="Simakov O."/>
            <person name="Putnam N."/>
            <person name="Stites J."/>
            <person name="Kuroki Y."/>
            <person name="Tanaka T."/>
            <person name="Michiue T."/>
            <person name="Watanabe M."/>
            <person name="Bogdanovic O."/>
            <person name="Lister R."/>
            <person name="Georgiou G."/>
            <person name="Paranjpe S.S."/>
            <person name="van Kruijsbergen I."/>
            <person name="Shu S."/>
            <person name="Carlson J."/>
            <person name="Kinoshita T."/>
            <person name="Ohta Y."/>
            <person name="Mawaribuchi S."/>
            <person name="Jenkins J."/>
            <person name="Grimwood J."/>
            <person name="Schmutz J."/>
            <person name="Mitros T."/>
            <person name="Mozaffari S.V."/>
            <person name="Suzuki Y."/>
            <person name="Haramoto Y."/>
            <person name="Yamamoto T.S."/>
            <person name="Takagi C."/>
            <person name="Heald R."/>
            <person name="Miller K."/>
            <person name="Haudenschild C."/>
            <person name="Kitzman J."/>
            <person name="Nakayama T."/>
            <person name="Izutsu Y."/>
            <person name="Robert J."/>
            <person name="Fortriede J."/>
            <person name="Burns K."/>
            <person name="Lotay V."/>
            <person name="Karimi K."/>
            <person name="Yasuoka Y."/>
            <person name="Dichmann D.S."/>
            <person name="Flajnik M.F."/>
            <person name="Houston D.W."/>
            <person name="Shendure J."/>
            <person name="DuPasquier L."/>
            <person name="Vize P.D."/>
            <person name="Zorn A.M."/>
            <person name="Ito M."/>
            <person name="Marcotte E.M."/>
            <person name="Wallingford J.B."/>
            <person name="Ito Y."/>
            <person name="Asashima M."/>
            <person name="Ueno N."/>
            <person name="Matsuda Y."/>
            <person name="Veenstra G.J."/>
            <person name="Fujiyama A."/>
            <person name="Harland R.M."/>
            <person name="Taira M."/>
            <person name="Rokhsar D.S."/>
        </authorList>
    </citation>
    <scope>NUCLEOTIDE SEQUENCE [LARGE SCALE GENOMIC DNA]</scope>
    <source>
        <strain evidence="2">J</strain>
    </source>
</reference>
<evidence type="ECO:0000313" key="2">
    <source>
        <dbReference type="Proteomes" id="UP000694892"/>
    </source>
</evidence>
<dbReference type="AlphaFoldDB" id="A0A974CZR8"/>
<gene>
    <name evidence="1" type="ORF">XELAEV_18024914mg</name>
</gene>